<evidence type="ECO:0000313" key="3">
    <source>
        <dbReference type="Proteomes" id="UP001589833"/>
    </source>
</evidence>
<dbReference type="RefSeq" id="WP_273840328.1">
    <property type="nucleotide sequence ID" value="NZ_JAQQWT010000002.1"/>
</dbReference>
<proteinExistence type="predicted"/>
<dbReference type="Gene3D" id="3.40.50.720">
    <property type="entry name" value="NAD(P)-binding Rossmann-like Domain"/>
    <property type="match status" value="1"/>
</dbReference>
<sequence>MSILNIFLTGSTGFLGGKLINNLISGTNNELFILVRNLEKAEKLRDQFDLEEQQRIHFIKGDITLPYCGITEVELIQLHYSVDVFYHLAALVKFDLDLRDDLFSVNYNGTYHALELAKRIQVNKFLYVSTAYTVGKKQKGVEALYSPTDDYHNPYEESKVKSEHLVFSYAEEMDVSIFRPSIIVGDSKTGEADSEFTLYGFMRALDLFKRKVSRRPNMKNATYRLVANKNGTSNLVPVDYVADVLSIATLNAEKNKIYNITNPNPPKNIELLSMLKKALAFDQLAVTEDTEQLNLNKEEEKLNGMVDIFQVYLSGAIQFDDDHTQKLLSGTSVNHLQLTPEMIQMIMNAYFSTQLEKV</sequence>
<feature type="domain" description="Thioester reductase (TE)" evidence="1">
    <location>
        <begin position="8"/>
        <end position="244"/>
    </location>
</feature>
<organism evidence="2 3">
    <name type="scientific">Halalkalibacter alkalisediminis</name>
    <dbReference type="NCBI Taxonomy" id="935616"/>
    <lineage>
        <taxon>Bacteria</taxon>
        <taxon>Bacillati</taxon>
        <taxon>Bacillota</taxon>
        <taxon>Bacilli</taxon>
        <taxon>Bacillales</taxon>
        <taxon>Bacillaceae</taxon>
        <taxon>Halalkalibacter</taxon>
    </lineage>
</organism>
<dbReference type="PANTHER" id="PTHR11011">
    <property type="entry name" value="MALE STERILITY PROTEIN 2-RELATED"/>
    <property type="match status" value="1"/>
</dbReference>
<dbReference type="PANTHER" id="PTHR11011:SF45">
    <property type="entry name" value="FATTY ACYL-COA REDUCTASE CG8306-RELATED"/>
    <property type="match status" value="1"/>
</dbReference>
<dbReference type="InterPro" id="IPR026055">
    <property type="entry name" value="FAR"/>
</dbReference>
<dbReference type="Proteomes" id="UP001589833">
    <property type="component" value="Unassembled WGS sequence"/>
</dbReference>
<dbReference type="CDD" id="cd05263">
    <property type="entry name" value="MupV_like_SDR_e"/>
    <property type="match status" value="1"/>
</dbReference>
<dbReference type="InterPro" id="IPR036291">
    <property type="entry name" value="NAD(P)-bd_dom_sf"/>
</dbReference>
<dbReference type="Pfam" id="PF07993">
    <property type="entry name" value="NAD_binding_4"/>
    <property type="match status" value="1"/>
</dbReference>
<evidence type="ECO:0000313" key="2">
    <source>
        <dbReference type="EMBL" id="MFC0560210.1"/>
    </source>
</evidence>
<keyword evidence="3" id="KW-1185">Reference proteome</keyword>
<accession>A0ABV6NHH5</accession>
<evidence type="ECO:0000259" key="1">
    <source>
        <dbReference type="Pfam" id="PF07993"/>
    </source>
</evidence>
<reference evidence="2 3" key="1">
    <citation type="submission" date="2024-09" db="EMBL/GenBank/DDBJ databases">
        <authorList>
            <person name="Sun Q."/>
            <person name="Mori K."/>
        </authorList>
    </citation>
    <scope>NUCLEOTIDE SEQUENCE [LARGE SCALE GENOMIC DNA]</scope>
    <source>
        <strain evidence="2 3">NCAIM B.02301</strain>
    </source>
</reference>
<gene>
    <name evidence="2" type="ORF">ACFFH4_14310</name>
</gene>
<name>A0ABV6NHH5_9BACI</name>
<dbReference type="InterPro" id="IPR013120">
    <property type="entry name" value="FAR_NAD-bd"/>
</dbReference>
<dbReference type="EMBL" id="JBHLTR010000017">
    <property type="protein sequence ID" value="MFC0560210.1"/>
    <property type="molecule type" value="Genomic_DNA"/>
</dbReference>
<comment type="caution">
    <text evidence="2">The sequence shown here is derived from an EMBL/GenBank/DDBJ whole genome shotgun (WGS) entry which is preliminary data.</text>
</comment>
<protein>
    <submittedName>
        <fullName evidence="2">SDR family oxidoreductase</fullName>
    </submittedName>
</protein>
<dbReference type="SUPFAM" id="SSF51735">
    <property type="entry name" value="NAD(P)-binding Rossmann-fold domains"/>
    <property type="match status" value="1"/>
</dbReference>